<dbReference type="Pfam" id="PF13471">
    <property type="entry name" value="Transglut_core3"/>
    <property type="match status" value="1"/>
</dbReference>
<protein>
    <recommendedName>
        <fullName evidence="1">Microcin J25-processing protein McjB C-terminal domain-containing protein</fullName>
    </recommendedName>
</protein>
<dbReference type="InterPro" id="IPR032708">
    <property type="entry name" value="McjB_C"/>
</dbReference>
<evidence type="ECO:0000313" key="2">
    <source>
        <dbReference type="EMBL" id="VAW31275.1"/>
    </source>
</evidence>
<accession>A0A3B0UJR7</accession>
<sequence length="169" mass="19455">MQSLLTRLRHLWLGLRLLPSLLFHPQQRRLLAEMGALSRQLPTLLKQPIPQAMAQLESLAQERPFPLPSQTKTRQLADLAALLDRRSPLGLCLRRSLLRYYYLQQLNVPLTVLFGAKFAPGDAPNTKKVTGHAWLVLAERPYHEDEQNWRDYTVMLRWPDGSTPRDVNG</sequence>
<dbReference type="AlphaFoldDB" id="A0A3B0UJR7"/>
<feature type="domain" description="Microcin J25-processing protein McjB C-terminal" evidence="1">
    <location>
        <begin position="51"/>
        <end position="156"/>
    </location>
</feature>
<organism evidence="2">
    <name type="scientific">hydrothermal vent metagenome</name>
    <dbReference type="NCBI Taxonomy" id="652676"/>
    <lineage>
        <taxon>unclassified sequences</taxon>
        <taxon>metagenomes</taxon>
        <taxon>ecological metagenomes</taxon>
    </lineage>
</organism>
<name>A0A3B0UJR7_9ZZZZ</name>
<proteinExistence type="predicted"/>
<dbReference type="EMBL" id="UOEU01000190">
    <property type="protein sequence ID" value="VAW31275.1"/>
    <property type="molecule type" value="Genomic_DNA"/>
</dbReference>
<gene>
    <name evidence="2" type="ORF">MNBD_CHLOROFLEXI01-812</name>
</gene>
<evidence type="ECO:0000259" key="1">
    <source>
        <dbReference type="Pfam" id="PF13471"/>
    </source>
</evidence>
<reference evidence="2" key="1">
    <citation type="submission" date="2018-06" db="EMBL/GenBank/DDBJ databases">
        <authorList>
            <person name="Zhirakovskaya E."/>
        </authorList>
    </citation>
    <scope>NUCLEOTIDE SEQUENCE</scope>
</reference>